<feature type="transmembrane region" description="Helical" evidence="1">
    <location>
        <begin position="87"/>
        <end position="116"/>
    </location>
</feature>
<evidence type="ECO:0000256" key="1">
    <source>
        <dbReference type="SAM" id="Phobius"/>
    </source>
</evidence>
<name>A0ABN1QX98_9ACTN</name>
<keyword evidence="1" id="KW-0472">Membrane</keyword>
<dbReference type="InterPro" id="IPR012551">
    <property type="entry name" value="DUF1707_SHOCT-like"/>
</dbReference>
<keyword evidence="1" id="KW-0812">Transmembrane</keyword>
<dbReference type="RefSeq" id="WP_343973854.1">
    <property type="nucleotide sequence ID" value="NZ_BAAAHK010000011.1"/>
</dbReference>
<reference evidence="3 4" key="1">
    <citation type="journal article" date="2019" name="Int. J. Syst. Evol. Microbiol.">
        <title>The Global Catalogue of Microorganisms (GCM) 10K type strain sequencing project: providing services to taxonomists for standard genome sequencing and annotation.</title>
        <authorList>
            <consortium name="The Broad Institute Genomics Platform"/>
            <consortium name="The Broad Institute Genome Sequencing Center for Infectious Disease"/>
            <person name="Wu L."/>
            <person name="Ma J."/>
        </authorList>
    </citation>
    <scope>NUCLEOTIDE SEQUENCE [LARGE SCALE GENOMIC DNA]</scope>
    <source>
        <strain evidence="3 4">JCM 10977</strain>
    </source>
</reference>
<comment type="caution">
    <text evidence="3">The sequence shown here is derived from an EMBL/GenBank/DDBJ whole genome shotgun (WGS) entry which is preliminary data.</text>
</comment>
<accession>A0ABN1QX98</accession>
<feature type="domain" description="DUF1707" evidence="2">
    <location>
        <begin position="11"/>
        <end position="63"/>
    </location>
</feature>
<keyword evidence="1" id="KW-1133">Transmembrane helix</keyword>
<evidence type="ECO:0000313" key="3">
    <source>
        <dbReference type="EMBL" id="GAA0948778.1"/>
    </source>
</evidence>
<proteinExistence type="predicted"/>
<dbReference type="Proteomes" id="UP001500542">
    <property type="component" value="Unassembled WGS sequence"/>
</dbReference>
<gene>
    <name evidence="3" type="ORF">GCM10009554_46770</name>
</gene>
<evidence type="ECO:0000313" key="4">
    <source>
        <dbReference type="Proteomes" id="UP001500542"/>
    </source>
</evidence>
<keyword evidence="4" id="KW-1185">Reference proteome</keyword>
<dbReference type="Pfam" id="PF08044">
    <property type="entry name" value="DUF1707"/>
    <property type="match status" value="1"/>
</dbReference>
<evidence type="ECO:0000259" key="2">
    <source>
        <dbReference type="Pfam" id="PF08044"/>
    </source>
</evidence>
<sequence length="134" mass="15022">MSGYLPARGSLRIGDAERDTAVEQLSEHFVAGRLTQEEFEERSDQATRARYADEVELLFADLPELESANPGHPRRKGRPGPPPPLMFILPVLMIGLVASAVILAAPWLLWMLFWVAMISGPVRHQRWHQGGRRG</sequence>
<protein>
    <recommendedName>
        <fullName evidence="2">DUF1707 domain-containing protein</fullName>
    </recommendedName>
</protein>
<dbReference type="EMBL" id="BAAAHK010000011">
    <property type="protein sequence ID" value="GAA0948778.1"/>
    <property type="molecule type" value="Genomic_DNA"/>
</dbReference>
<organism evidence="3 4">
    <name type="scientific">Kribbella koreensis</name>
    <dbReference type="NCBI Taxonomy" id="57909"/>
    <lineage>
        <taxon>Bacteria</taxon>
        <taxon>Bacillati</taxon>
        <taxon>Actinomycetota</taxon>
        <taxon>Actinomycetes</taxon>
        <taxon>Propionibacteriales</taxon>
        <taxon>Kribbellaceae</taxon>
        <taxon>Kribbella</taxon>
    </lineage>
</organism>